<sequence length="316" mass="36973">MKQLLFFLFFTSLSVFSQDFSSIQEKVASYPKLITAENLATSISKDFNSKEDQVKAAFFWLTQNIRYDLEDFYNPKNKRVSFRYRDEAERLQKIREIKDNIVKQTLRTRKGVCEGYAQTLAKVCSLLQIENEVIKGYIRNTSQEINRPRNSTNHAWNAVKLHNKWIFLDATWAAGAVMNGKWQRRFNPYYYNIPKSKHFKTHFPVDKLWQLRIGRMELADFYNQPIYDSSFLKSNLQLIAPQKGILTSTNNQVEIKLENLKRDQRVMVGFLGYQFAVQPKITQKNNISTLSITPPEGAKELFLLINGEVVLEFLIQ</sequence>
<dbReference type="SMART" id="SM00460">
    <property type="entry name" value="TGc"/>
    <property type="match status" value="1"/>
</dbReference>
<dbReference type="PANTHER" id="PTHR46333:SF2">
    <property type="entry name" value="CYTOKINESIS PROTEIN 3"/>
    <property type="match status" value="1"/>
</dbReference>
<organism evidence="3 4">
    <name type="scientific">Tenacibaculum polynesiense</name>
    <dbReference type="NCBI Taxonomy" id="3137857"/>
    <lineage>
        <taxon>Bacteria</taxon>
        <taxon>Pseudomonadati</taxon>
        <taxon>Bacteroidota</taxon>
        <taxon>Flavobacteriia</taxon>
        <taxon>Flavobacteriales</taxon>
        <taxon>Flavobacteriaceae</taxon>
        <taxon>Tenacibaculum</taxon>
    </lineage>
</organism>
<keyword evidence="4" id="KW-1185">Reference proteome</keyword>
<dbReference type="EMBL" id="CAXJIO010000010">
    <property type="protein sequence ID" value="CAL2101982.1"/>
    <property type="molecule type" value="Genomic_DNA"/>
</dbReference>
<accession>A0ABP1ETZ7</accession>
<name>A0ABP1ETZ7_9FLAO</name>
<dbReference type="InterPro" id="IPR002931">
    <property type="entry name" value="Transglutaminase-like"/>
</dbReference>
<feature type="domain" description="Transglutaminase-like" evidence="2">
    <location>
        <begin position="105"/>
        <end position="172"/>
    </location>
</feature>
<dbReference type="Gene3D" id="3.10.620.30">
    <property type="match status" value="1"/>
</dbReference>
<evidence type="ECO:0000256" key="1">
    <source>
        <dbReference type="SAM" id="SignalP"/>
    </source>
</evidence>
<dbReference type="Proteomes" id="UP001497527">
    <property type="component" value="Unassembled WGS sequence"/>
</dbReference>
<reference evidence="3 4" key="1">
    <citation type="submission" date="2024-05" db="EMBL/GenBank/DDBJ databases">
        <authorList>
            <person name="Duchaud E."/>
        </authorList>
    </citation>
    <scope>NUCLEOTIDE SEQUENCE [LARGE SCALE GENOMIC DNA]</scope>
    <source>
        <strain evidence="3">Ena-SAMPLE-TAB-13-05-2024-13:56:06:370-140308</strain>
    </source>
</reference>
<dbReference type="RefSeq" id="WP_348714726.1">
    <property type="nucleotide sequence ID" value="NZ_CAXJIO010000010.1"/>
</dbReference>
<keyword evidence="1" id="KW-0732">Signal</keyword>
<evidence type="ECO:0000259" key="2">
    <source>
        <dbReference type="SMART" id="SM00460"/>
    </source>
</evidence>
<dbReference type="PANTHER" id="PTHR46333">
    <property type="entry name" value="CYTOKINESIS PROTEIN 3"/>
    <property type="match status" value="1"/>
</dbReference>
<gene>
    <name evidence="3" type="ORF">T190423A01A_10545</name>
</gene>
<dbReference type="InterPro" id="IPR038765">
    <property type="entry name" value="Papain-like_cys_pep_sf"/>
</dbReference>
<feature type="chain" id="PRO_5046413806" evidence="1">
    <location>
        <begin position="18"/>
        <end position="316"/>
    </location>
</feature>
<dbReference type="InterPro" id="IPR052557">
    <property type="entry name" value="CAP/Cytokinesis_protein"/>
</dbReference>
<evidence type="ECO:0000313" key="4">
    <source>
        <dbReference type="Proteomes" id="UP001497527"/>
    </source>
</evidence>
<evidence type="ECO:0000313" key="3">
    <source>
        <dbReference type="EMBL" id="CAL2101982.1"/>
    </source>
</evidence>
<dbReference type="Pfam" id="PF01841">
    <property type="entry name" value="Transglut_core"/>
    <property type="match status" value="1"/>
</dbReference>
<proteinExistence type="predicted"/>
<comment type="caution">
    <text evidence="3">The sequence shown here is derived from an EMBL/GenBank/DDBJ whole genome shotgun (WGS) entry which is preliminary data.</text>
</comment>
<feature type="signal peptide" evidence="1">
    <location>
        <begin position="1"/>
        <end position="17"/>
    </location>
</feature>
<dbReference type="SUPFAM" id="SSF54001">
    <property type="entry name" value="Cysteine proteinases"/>
    <property type="match status" value="1"/>
</dbReference>
<protein>
    <submittedName>
        <fullName evidence="3">TGc domain-containing protein</fullName>
    </submittedName>
</protein>